<dbReference type="RefSeq" id="WP_074636228.1">
    <property type="nucleotide sequence ID" value="NZ_FNDO01000006.1"/>
</dbReference>
<dbReference type="Gene3D" id="2.60.120.260">
    <property type="entry name" value="Galactose-binding domain-like"/>
    <property type="match status" value="1"/>
</dbReference>
<evidence type="ECO:0000313" key="4">
    <source>
        <dbReference type="Proteomes" id="UP000181870"/>
    </source>
</evidence>
<dbReference type="InterPro" id="IPR000421">
    <property type="entry name" value="FA58C"/>
</dbReference>
<gene>
    <name evidence="3" type="ORF">SAMN05192582_100685</name>
</gene>
<dbReference type="PROSITE" id="PS50022">
    <property type="entry name" value="FA58C_3"/>
    <property type="match status" value="1"/>
</dbReference>
<dbReference type="AlphaFoldDB" id="A0A1G8CPT5"/>
<dbReference type="EMBL" id="FNDO01000006">
    <property type="protein sequence ID" value="SDH47426.1"/>
    <property type="molecule type" value="Genomic_DNA"/>
</dbReference>
<feature type="signal peptide" evidence="1">
    <location>
        <begin position="1"/>
        <end position="22"/>
    </location>
</feature>
<dbReference type="Proteomes" id="UP000181870">
    <property type="component" value="Unassembled WGS sequence"/>
</dbReference>
<dbReference type="InterPro" id="IPR008979">
    <property type="entry name" value="Galactose-bd-like_sf"/>
</dbReference>
<proteinExistence type="predicted"/>
<protein>
    <submittedName>
        <fullName evidence="3">F5/8 type C domain-containing protein</fullName>
    </submittedName>
</protein>
<evidence type="ECO:0000256" key="1">
    <source>
        <dbReference type="SAM" id="SignalP"/>
    </source>
</evidence>
<feature type="chain" id="PRO_5010350280" evidence="1">
    <location>
        <begin position="23"/>
        <end position="170"/>
    </location>
</feature>
<evidence type="ECO:0000313" key="3">
    <source>
        <dbReference type="EMBL" id="SDH47426.1"/>
    </source>
</evidence>
<organism evidence="3 4">
    <name type="scientific">Bacteroides ovatus</name>
    <dbReference type="NCBI Taxonomy" id="28116"/>
    <lineage>
        <taxon>Bacteria</taxon>
        <taxon>Pseudomonadati</taxon>
        <taxon>Bacteroidota</taxon>
        <taxon>Bacteroidia</taxon>
        <taxon>Bacteroidales</taxon>
        <taxon>Bacteroidaceae</taxon>
        <taxon>Bacteroides</taxon>
    </lineage>
</organism>
<keyword evidence="1" id="KW-0732">Signal</keyword>
<reference evidence="3 4" key="1">
    <citation type="submission" date="2016-10" db="EMBL/GenBank/DDBJ databases">
        <authorList>
            <person name="de Groot N.N."/>
        </authorList>
    </citation>
    <scope>NUCLEOTIDE SEQUENCE [LARGE SCALE GENOMIC DNA]</scope>
    <source>
        <strain evidence="3 4">NLAE-zl-C57</strain>
    </source>
</reference>
<sequence length="170" mass="19100">MKAKRLTVFALSVTLFMGMAFAAVDNKENNAPQSVATEIDRTEWEVSASNSANNQGPDRAVDEDIDSRWTLGKSQEPGDWFLVDMQTSQKFDIIELQQGKSANDFPRSYEIYISKDNKEWGEPIVKGKGMRGDATIIALPTTAEARFVKIVQTGNISTWWSIHELIIKKK</sequence>
<dbReference type="Pfam" id="PF00754">
    <property type="entry name" value="F5_F8_type_C"/>
    <property type="match status" value="1"/>
</dbReference>
<evidence type="ECO:0000259" key="2">
    <source>
        <dbReference type="PROSITE" id="PS50022"/>
    </source>
</evidence>
<dbReference type="SUPFAM" id="SSF49785">
    <property type="entry name" value="Galactose-binding domain-like"/>
    <property type="match status" value="1"/>
</dbReference>
<feature type="domain" description="F5/8 type C" evidence="2">
    <location>
        <begin position="30"/>
        <end position="170"/>
    </location>
</feature>
<accession>A0A1G8CPT5</accession>
<name>A0A1G8CPT5_BACOV</name>